<comment type="similarity">
    <text evidence="3">Belongs to the glycosyl hydrolase 18 family. Chitinase class V subfamily.</text>
</comment>
<feature type="region of interest" description="Disordered" evidence="12">
    <location>
        <begin position="199"/>
        <end position="224"/>
    </location>
</feature>
<dbReference type="InterPro" id="IPR001579">
    <property type="entry name" value="Glyco_hydro_18_chit_AS"/>
</dbReference>
<dbReference type="GeneID" id="20353560"/>
<evidence type="ECO:0000256" key="4">
    <source>
        <dbReference type="ARBA" id="ARBA00012729"/>
    </source>
</evidence>
<evidence type="ECO:0000256" key="6">
    <source>
        <dbReference type="ARBA" id="ARBA00022801"/>
    </source>
</evidence>
<keyword evidence="6 11" id="KW-0378">Hydrolase</keyword>
<dbReference type="Gene3D" id="3.20.20.80">
    <property type="entry name" value="Glycosidases"/>
    <property type="match status" value="1"/>
</dbReference>
<evidence type="ECO:0000259" key="13">
    <source>
        <dbReference type="PROSITE" id="PS51910"/>
    </source>
</evidence>
<keyword evidence="5" id="KW-0964">Secreted</keyword>
<dbReference type="SUPFAM" id="SSF51445">
    <property type="entry name" value="(Trans)glycosidases"/>
    <property type="match status" value="1"/>
</dbReference>
<dbReference type="EMBL" id="GL385404">
    <property type="protein sequence ID" value="EJT69483.1"/>
    <property type="molecule type" value="Genomic_DNA"/>
</dbReference>
<keyword evidence="10" id="KW-0624">Polysaccharide degradation</keyword>
<protein>
    <recommendedName>
        <fullName evidence="4">chitinase</fullName>
        <ecNumber evidence="4">3.2.1.14</ecNumber>
    </recommendedName>
</protein>
<evidence type="ECO:0000256" key="9">
    <source>
        <dbReference type="ARBA" id="ARBA00023295"/>
    </source>
</evidence>
<dbReference type="EC" id="3.2.1.14" evidence="4"/>
<keyword evidence="9 11" id="KW-0326">Glycosidase</keyword>
<proteinExistence type="inferred from homology"/>
<evidence type="ECO:0000313" key="14">
    <source>
        <dbReference type="EMBL" id="EJT69483.1"/>
    </source>
</evidence>
<dbReference type="eggNOG" id="KOG2806">
    <property type="taxonomic scope" value="Eukaryota"/>
</dbReference>
<dbReference type="GO" id="GO:0008843">
    <property type="term" value="F:endochitinase activity"/>
    <property type="evidence" value="ECO:0007669"/>
    <property type="project" value="UniProtKB-EC"/>
</dbReference>
<dbReference type="InterPro" id="IPR001223">
    <property type="entry name" value="Glyco_hydro18_cat"/>
</dbReference>
<gene>
    <name evidence="15" type="primary">20353560</name>
    <name evidence="14" type="ORF">GGTG_13102</name>
</gene>
<organism evidence="14">
    <name type="scientific">Gaeumannomyces tritici (strain R3-111a-1)</name>
    <name type="common">Wheat and barley take-all root rot fungus</name>
    <name type="synonym">Gaeumannomyces graminis var. tritici</name>
    <dbReference type="NCBI Taxonomy" id="644352"/>
    <lineage>
        <taxon>Eukaryota</taxon>
        <taxon>Fungi</taxon>
        <taxon>Dikarya</taxon>
        <taxon>Ascomycota</taxon>
        <taxon>Pezizomycotina</taxon>
        <taxon>Sordariomycetes</taxon>
        <taxon>Sordariomycetidae</taxon>
        <taxon>Magnaporthales</taxon>
        <taxon>Magnaporthaceae</taxon>
        <taxon>Gaeumannomyces</taxon>
    </lineage>
</organism>
<dbReference type="GO" id="GO:0006032">
    <property type="term" value="P:chitin catabolic process"/>
    <property type="evidence" value="ECO:0007669"/>
    <property type="project" value="UniProtKB-KW"/>
</dbReference>
<evidence type="ECO:0000256" key="5">
    <source>
        <dbReference type="ARBA" id="ARBA00022525"/>
    </source>
</evidence>
<comment type="subcellular location">
    <subcellularLocation>
        <location evidence="2">Secreted</location>
    </subcellularLocation>
</comment>
<reference evidence="15" key="4">
    <citation type="journal article" date="2015" name="G3 (Bethesda)">
        <title>Genome sequences of three phytopathogenic species of the Magnaporthaceae family of fungi.</title>
        <authorList>
            <person name="Okagaki L.H."/>
            <person name="Nunes C.C."/>
            <person name="Sailsbery J."/>
            <person name="Clay B."/>
            <person name="Brown D."/>
            <person name="John T."/>
            <person name="Oh Y."/>
            <person name="Young N."/>
            <person name="Fitzgerald M."/>
            <person name="Haas B.J."/>
            <person name="Zeng Q."/>
            <person name="Young S."/>
            <person name="Adiconis X."/>
            <person name="Fan L."/>
            <person name="Levin J.Z."/>
            <person name="Mitchell T.K."/>
            <person name="Okubara P.A."/>
            <person name="Farman M.L."/>
            <person name="Kohn L.M."/>
            <person name="Birren B."/>
            <person name="Ma L.-J."/>
            <person name="Dean R.A."/>
        </authorList>
    </citation>
    <scope>NUCLEOTIDE SEQUENCE</scope>
    <source>
        <strain evidence="15">R3-111a-1</strain>
    </source>
</reference>
<dbReference type="PANTHER" id="PTHR11177:SF228">
    <property type="entry name" value="CHITINASE"/>
    <property type="match status" value="1"/>
</dbReference>
<dbReference type="PROSITE" id="PS01095">
    <property type="entry name" value="GH18_1"/>
    <property type="match status" value="1"/>
</dbReference>
<dbReference type="InterPro" id="IPR029070">
    <property type="entry name" value="Chitinase_insertion_sf"/>
</dbReference>
<comment type="catalytic activity">
    <reaction evidence="1">
        <text>Random endo-hydrolysis of N-acetyl-beta-D-glucosaminide (1-&gt;4)-beta-linkages in chitin and chitodextrins.</text>
        <dbReference type="EC" id="3.2.1.14"/>
    </reaction>
</comment>
<accession>J3PHX1</accession>
<dbReference type="PANTHER" id="PTHR11177">
    <property type="entry name" value="CHITINASE"/>
    <property type="match status" value="1"/>
</dbReference>
<evidence type="ECO:0000256" key="8">
    <source>
        <dbReference type="ARBA" id="ARBA00023277"/>
    </source>
</evidence>
<dbReference type="Pfam" id="PF00704">
    <property type="entry name" value="Glyco_hydro_18"/>
    <property type="match status" value="1"/>
</dbReference>
<evidence type="ECO:0000256" key="1">
    <source>
        <dbReference type="ARBA" id="ARBA00000822"/>
    </source>
</evidence>
<dbReference type="STRING" id="644352.J3PHX1"/>
<evidence type="ECO:0000256" key="11">
    <source>
        <dbReference type="RuleBase" id="RU000489"/>
    </source>
</evidence>
<reference evidence="14" key="3">
    <citation type="submission" date="2010-09" db="EMBL/GenBank/DDBJ databases">
        <title>Annotation of Gaeumannomyces graminis var. tritici R3-111a-1.</title>
        <authorList>
            <consortium name="The Broad Institute Genome Sequencing Platform"/>
            <person name="Ma L.-J."/>
            <person name="Dead R."/>
            <person name="Young S.K."/>
            <person name="Zeng Q."/>
            <person name="Gargeya S."/>
            <person name="Fitzgerald M."/>
            <person name="Haas B."/>
            <person name="Abouelleil A."/>
            <person name="Alvarado L."/>
            <person name="Arachchi H.M."/>
            <person name="Berlin A."/>
            <person name="Brown A."/>
            <person name="Chapman S.B."/>
            <person name="Chen Z."/>
            <person name="Dunbar C."/>
            <person name="Freedman E."/>
            <person name="Gearin G."/>
            <person name="Gellesch M."/>
            <person name="Goldberg J."/>
            <person name="Griggs A."/>
            <person name="Gujja S."/>
            <person name="Heiman D."/>
            <person name="Howarth C."/>
            <person name="Larson L."/>
            <person name="Lui A."/>
            <person name="MacDonald P.J.P."/>
            <person name="Mehta T."/>
            <person name="Montmayeur A."/>
            <person name="Murphy C."/>
            <person name="Neiman D."/>
            <person name="Pearson M."/>
            <person name="Priest M."/>
            <person name="Roberts A."/>
            <person name="Saif S."/>
            <person name="Shea T."/>
            <person name="Shenoy N."/>
            <person name="Sisk P."/>
            <person name="Stolte C."/>
            <person name="Sykes S."/>
            <person name="Yandava C."/>
            <person name="Wortman J."/>
            <person name="Nusbaum C."/>
            <person name="Birren B."/>
        </authorList>
    </citation>
    <scope>NUCLEOTIDE SEQUENCE</scope>
    <source>
        <strain evidence="14">R3-111a-1</strain>
    </source>
</reference>
<keyword evidence="8" id="KW-0119">Carbohydrate metabolism</keyword>
<keyword evidence="7" id="KW-0146">Chitin degradation</keyword>
<dbReference type="OrthoDB" id="76388at2759"/>
<keyword evidence="16" id="KW-1185">Reference proteome</keyword>
<dbReference type="HOGENOM" id="CLU_002833_1_2_1"/>
<dbReference type="AlphaFoldDB" id="J3PHX1"/>
<dbReference type="GO" id="GO:0005576">
    <property type="term" value="C:extracellular region"/>
    <property type="evidence" value="ECO:0007669"/>
    <property type="project" value="UniProtKB-SubCell"/>
</dbReference>
<dbReference type="InterPro" id="IPR017853">
    <property type="entry name" value="GH"/>
</dbReference>
<feature type="compositionally biased region" description="Low complexity" evidence="12">
    <location>
        <begin position="215"/>
        <end position="224"/>
    </location>
</feature>
<dbReference type="SMART" id="SM00636">
    <property type="entry name" value="Glyco_18"/>
    <property type="match status" value="1"/>
</dbReference>
<feature type="domain" description="GH18" evidence="13">
    <location>
        <begin position="5"/>
        <end position="357"/>
    </location>
</feature>
<evidence type="ECO:0000256" key="2">
    <source>
        <dbReference type="ARBA" id="ARBA00004613"/>
    </source>
</evidence>
<dbReference type="EnsemblFungi" id="EJT69483">
    <property type="protein sequence ID" value="EJT69483"/>
    <property type="gene ID" value="GGTG_13102"/>
</dbReference>
<dbReference type="RefSeq" id="XP_009229268.1">
    <property type="nucleotide sequence ID" value="XM_009231004.1"/>
</dbReference>
<evidence type="ECO:0000256" key="3">
    <source>
        <dbReference type="ARBA" id="ARBA00008682"/>
    </source>
</evidence>
<dbReference type="GO" id="GO:0008061">
    <property type="term" value="F:chitin binding"/>
    <property type="evidence" value="ECO:0007669"/>
    <property type="project" value="InterPro"/>
</dbReference>
<reference evidence="15" key="5">
    <citation type="submission" date="2018-04" db="UniProtKB">
        <authorList>
            <consortium name="EnsemblFungi"/>
        </authorList>
    </citation>
    <scope>IDENTIFICATION</scope>
    <source>
        <strain evidence="15">R3-111a-1</strain>
    </source>
</reference>
<evidence type="ECO:0000313" key="16">
    <source>
        <dbReference type="Proteomes" id="UP000006039"/>
    </source>
</evidence>
<dbReference type="VEuPathDB" id="FungiDB:GGTG_13102"/>
<evidence type="ECO:0000313" key="15">
    <source>
        <dbReference type="EnsemblFungi" id="EJT69483"/>
    </source>
</evidence>
<dbReference type="InterPro" id="IPR050314">
    <property type="entry name" value="Glycosyl_Hydrlase_18"/>
</dbReference>
<evidence type="ECO:0000256" key="10">
    <source>
        <dbReference type="ARBA" id="ARBA00023326"/>
    </source>
</evidence>
<dbReference type="InterPro" id="IPR011583">
    <property type="entry name" value="Chitinase_II/V-like_cat"/>
</dbReference>
<reference evidence="16" key="1">
    <citation type="submission" date="2010-07" db="EMBL/GenBank/DDBJ databases">
        <title>The genome sequence of Gaeumannomyces graminis var. tritici strain R3-111a-1.</title>
        <authorList>
            <consortium name="The Broad Institute Genome Sequencing Platform"/>
            <person name="Ma L.-J."/>
            <person name="Dead R."/>
            <person name="Young S."/>
            <person name="Zeng Q."/>
            <person name="Koehrsen M."/>
            <person name="Alvarado L."/>
            <person name="Berlin A."/>
            <person name="Chapman S.B."/>
            <person name="Chen Z."/>
            <person name="Freedman E."/>
            <person name="Gellesch M."/>
            <person name="Goldberg J."/>
            <person name="Griggs A."/>
            <person name="Gujja S."/>
            <person name="Heilman E.R."/>
            <person name="Heiman D."/>
            <person name="Hepburn T."/>
            <person name="Howarth C."/>
            <person name="Jen D."/>
            <person name="Larson L."/>
            <person name="Mehta T."/>
            <person name="Neiman D."/>
            <person name="Pearson M."/>
            <person name="Roberts A."/>
            <person name="Saif S."/>
            <person name="Shea T."/>
            <person name="Shenoy N."/>
            <person name="Sisk P."/>
            <person name="Stolte C."/>
            <person name="Sykes S."/>
            <person name="Walk T."/>
            <person name="White J."/>
            <person name="Yandava C."/>
            <person name="Haas B."/>
            <person name="Nusbaum C."/>
            <person name="Birren B."/>
        </authorList>
    </citation>
    <scope>NUCLEOTIDE SEQUENCE [LARGE SCALE GENOMIC DNA]</scope>
    <source>
        <strain evidence="16">R3-111a-1</strain>
    </source>
</reference>
<name>J3PHX1_GAET3</name>
<reference evidence="14" key="2">
    <citation type="submission" date="2010-07" db="EMBL/GenBank/DDBJ databases">
        <authorList>
            <consortium name="The Broad Institute Genome Sequencing Platform"/>
            <consortium name="Broad Institute Genome Sequencing Center for Infectious Disease"/>
            <person name="Ma L.-J."/>
            <person name="Dead R."/>
            <person name="Young S."/>
            <person name="Zeng Q."/>
            <person name="Koehrsen M."/>
            <person name="Alvarado L."/>
            <person name="Berlin A."/>
            <person name="Chapman S.B."/>
            <person name="Chen Z."/>
            <person name="Freedman E."/>
            <person name="Gellesch M."/>
            <person name="Goldberg J."/>
            <person name="Griggs A."/>
            <person name="Gujja S."/>
            <person name="Heilman E.R."/>
            <person name="Heiman D."/>
            <person name="Hepburn T."/>
            <person name="Howarth C."/>
            <person name="Jen D."/>
            <person name="Larson L."/>
            <person name="Mehta T."/>
            <person name="Neiman D."/>
            <person name="Pearson M."/>
            <person name="Roberts A."/>
            <person name="Saif S."/>
            <person name="Shea T."/>
            <person name="Shenoy N."/>
            <person name="Sisk P."/>
            <person name="Stolte C."/>
            <person name="Sykes S."/>
            <person name="Walk T."/>
            <person name="White J."/>
            <person name="Yandava C."/>
            <person name="Haas B."/>
            <person name="Nusbaum C."/>
            <person name="Birren B."/>
        </authorList>
    </citation>
    <scope>NUCLEOTIDE SEQUENCE</scope>
    <source>
        <strain evidence="14">R3-111a-1</strain>
    </source>
</reference>
<dbReference type="PROSITE" id="PS51910">
    <property type="entry name" value="GH18_2"/>
    <property type="match status" value="1"/>
</dbReference>
<dbReference type="Proteomes" id="UP000006039">
    <property type="component" value="Unassembled WGS sequence"/>
</dbReference>
<dbReference type="GO" id="GO:0000272">
    <property type="term" value="P:polysaccharide catabolic process"/>
    <property type="evidence" value="ECO:0007669"/>
    <property type="project" value="UniProtKB-KW"/>
</dbReference>
<evidence type="ECO:0000256" key="7">
    <source>
        <dbReference type="ARBA" id="ARBA00023024"/>
    </source>
</evidence>
<sequence length="360" mass="38557">MPRQYINAVYYPNWRVYKDLPPSALQVKCITHIYYAFVGVTESGKIKLNDEWADLGIDVDGVNGCIAAVAQIKRDNPGIKTIATFGGGEGSGPFPALAASSRARSTFAAQARNFVDTHGFDGVDIDWEQPANDAQGRDYLALMHALRDALPAPRYVLATALPCGQWALRHIPLAHLAPLIDYLNLMSYDFSGPWTPAAGHQAQLRAPPPLPPSDPQQQQSPSGQAGVSYLIAHGVHPSKVALGIPAYARCFAGARGPGDAYSAATEVDYRDLAADAVDGLARVDEEAGAACYVDENDGGGGNNMGFVSLDTPETVRLKARYARANRLAGLFYWQGVGDVDTPGRSLVAAGWQELRAPYSD</sequence>
<dbReference type="Gene3D" id="3.10.50.10">
    <property type="match status" value="1"/>
</dbReference>
<evidence type="ECO:0000256" key="12">
    <source>
        <dbReference type="SAM" id="MobiDB-lite"/>
    </source>
</evidence>